<dbReference type="GO" id="GO:0005737">
    <property type="term" value="C:cytoplasm"/>
    <property type="evidence" value="ECO:0007669"/>
    <property type="project" value="TreeGrafter"/>
</dbReference>
<evidence type="ECO:0000313" key="16">
    <source>
        <dbReference type="Proteomes" id="UP001321825"/>
    </source>
</evidence>
<evidence type="ECO:0000256" key="14">
    <source>
        <dbReference type="PIRSR" id="PIRSR604469-1"/>
    </source>
</evidence>
<evidence type="ECO:0000256" key="8">
    <source>
        <dbReference type="ARBA" id="ARBA00022801"/>
    </source>
</evidence>
<keyword evidence="10" id="KW-0718">Serine biosynthesis</keyword>
<keyword evidence="16" id="KW-1185">Reference proteome</keyword>
<dbReference type="KEGG" id="mcau:MIT9_P0467"/>
<keyword evidence="7" id="KW-0479">Metal-binding</keyword>
<evidence type="ECO:0000256" key="9">
    <source>
        <dbReference type="ARBA" id="ARBA00022842"/>
    </source>
</evidence>
<dbReference type="SFLD" id="SFLDS00003">
    <property type="entry name" value="Haloacid_Dehalogenase"/>
    <property type="match status" value="1"/>
</dbReference>
<dbReference type="SFLD" id="SFLDG01137">
    <property type="entry name" value="C1.6.1:_Phosphoserine_Phosphat"/>
    <property type="match status" value="1"/>
</dbReference>
<evidence type="ECO:0000256" key="1">
    <source>
        <dbReference type="ARBA" id="ARBA00001946"/>
    </source>
</evidence>
<evidence type="ECO:0000256" key="6">
    <source>
        <dbReference type="ARBA" id="ARBA00022605"/>
    </source>
</evidence>
<dbReference type="SFLD" id="SFLDG01136">
    <property type="entry name" value="C1.6:_Phosphoserine_Phosphatas"/>
    <property type="match status" value="1"/>
</dbReference>
<dbReference type="Pfam" id="PF12710">
    <property type="entry name" value="HAD"/>
    <property type="match status" value="1"/>
</dbReference>
<dbReference type="Proteomes" id="UP001321825">
    <property type="component" value="Chromosome"/>
</dbReference>
<dbReference type="InterPro" id="IPR050582">
    <property type="entry name" value="HAD-like_SerB"/>
</dbReference>
<dbReference type="PANTHER" id="PTHR43344:SF2">
    <property type="entry name" value="PHOSPHOSERINE PHOSPHATASE"/>
    <property type="match status" value="1"/>
</dbReference>
<comment type="pathway">
    <text evidence="2">Amino-acid biosynthesis; L-serine biosynthesis; L-serine from 3-phospho-D-glycerate: step 3/3.</text>
</comment>
<dbReference type="PANTHER" id="PTHR43344">
    <property type="entry name" value="PHOSPHOSERINE PHOSPHATASE"/>
    <property type="match status" value="1"/>
</dbReference>
<organism evidence="15 16">
    <name type="scientific">Methylomarinovum caldicuralii</name>
    <dbReference type="NCBI Taxonomy" id="438856"/>
    <lineage>
        <taxon>Bacteria</taxon>
        <taxon>Pseudomonadati</taxon>
        <taxon>Pseudomonadota</taxon>
        <taxon>Gammaproteobacteria</taxon>
        <taxon>Methylococcales</taxon>
        <taxon>Methylothermaceae</taxon>
        <taxon>Methylomarinovum</taxon>
    </lineage>
</organism>
<accession>A0AAU9C1C9</accession>
<keyword evidence="6" id="KW-0028">Amino-acid biosynthesis</keyword>
<dbReference type="InterPro" id="IPR036412">
    <property type="entry name" value="HAD-like_sf"/>
</dbReference>
<evidence type="ECO:0000256" key="2">
    <source>
        <dbReference type="ARBA" id="ARBA00005135"/>
    </source>
</evidence>
<evidence type="ECO:0000256" key="11">
    <source>
        <dbReference type="ARBA" id="ARBA00031693"/>
    </source>
</evidence>
<dbReference type="NCBIfam" id="TIGR00338">
    <property type="entry name" value="serB"/>
    <property type="match status" value="1"/>
</dbReference>
<keyword evidence="9" id="KW-0460">Magnesium</keyword>
<dbReference type="EC" id="3.1.3.3" evidence="4"/>
<feature type="active site" description="Nucleophile" evidence="14">
    <location>
        <position position="72"/>
    </location>
</feature>
<reference evidence="16" key="1">
    <citation type="journal article" date="2024" name="Int. J. Syst. Evol. Microbiol.">
        <title>Methylomarinovum tepidoasis sp. nov., a moderately thermophilic methanotroph of the family Methylothermaceae isolated from a deep-sea hydrothermal field.</title>
        <authorList>
            <person name="Hirayama H."/>
            <person name="Takaki Y."/>
            <person name="Abe M."/>
            <person name="Miyazaki M."/>
            <person name="Uematsu K."/>
            <person name="Matsui Y."/>
            <person name="Takai K."/>
        </authorList>
    </citation>
    <scope>NUCLEOTIDE SEQUENCE [LARGE SCALE GENOMIC DNA]</scope>
    <source>
        <strain evidence="16">IT-9</strain>
    </source>
</reference>
<dbReference type="SFLD" id="SFLDF00029">
    <property type="entry name" value="phosphoserine_phosphatase"/>
    <property type="match status" value="1"/>
</dbReference>
<dbReference type="GO" id="GO:0036424">
    <property type="term" value="F:L-phosphoserine phosphatase activity"/>
    <property type="evidence" value="ECO:0007669"/>
    <property type="project" value="InterPro"/>
</dbReference>
<proteinExistence type="inferred from homology"/>
<dbReference type="NCBIfam" id="TIGR01488">
    <property type="entry name" value="HAD-SF-IB"/>
    <property type="match status" value="1"/>
</dbReference>
<evidence type="ECO:0000256" key="5">
    <source>
        <dbReference type="ARBA" id="ARBA00015196"/>
    </source>
</evidence>
<evidence type="ECO:0000256" key="3">
    <source>
        <dbReference type="ARBA" id="ARBA00009184"/>
    </source>
</evidence>
<comment type="cofactor">
    <cofactor evidence="1">
        <name>Mg(2+)</name>
        <dbReference type="ChEBI" id="CHEBI:18420"/>
    </cofactor>
</comment>
<comment type="catalytic activity">
    <reaction evidence="12">
        <text>O-phospho-L-serine + H2O = L-serine + phosphate</text>
        <dbReference type="Rhea" id="RHEA:21208"/>
        <dbReference type="ChEBI" id="CHEBI:15377"/>
        <dbReference type="ChEBI" id="CHEBI:33384"/>
        <dbReference type="ChEBI" id="CHEBI:43474"/>
        <dbReference type="ChEBI" id="CHEBI:57524"/>
        <dbReference type="EC" id="3.1.3.3"/>
    </reaction>
</comment>
<dbReference type="InterPro" id="IPR023214">
    <property type="entry name" value="HAD_sf"/>
</dbReference>
<comment type="catalytic activity">
    <reaction evidence="13">
        <text>O-phospho-D-serine + H2O = D-serine + phosphate</text>
        <dbReference type="Rhea" id="RHEA:24873"/>
        <dbReference type="ChEBI" id="CHEBI:15377"/>
        <dbReference type="ChEBI" id="CHEBI:35247"/>
        <dbReference type="ChEBI" id="CHEBI:43474"/>
        <dbReference type="ChEBI" id="CHEBI:58680"/>
        <dbReference type="EC" id="3.1.3.3"/>
    </reaction>
</comment>
<dbReference type="EMBL" id="AP024714">
    <property type="protein sequence ID" value="BCX80889.1"/>
    <property type="molecule type" value="Genomic_DNA"/>
</dbReference>
<dbReference type="GO" id="GO:0006564">
    <property type="term" value="P:L-serine biosynthetic process"/>
    <property type="evidence" value="ECO:0007669"/>
    <property type="project" value="UniProtKB-KW"/>
</dbReference>
<evidence type="ECO:0000256" key="4">
    <source>
        <dbReference type="ARBA" id="ARBA00012640"/>
    </source>
</evidence>
<dbReference type="GO" id="GO:0000287">
    <property type="term" value="F:magnesium ion binding"/>
    <property type="evidence" value="ECO:0007669"/>
    <property type="project" value="TreeGrafter"/>
</dbReference>
<evidence type="ECO:0000256" key="7">
    <source>
        <dbReference type="ARBA" id="ARBA00022723"/>
    </source>
</evidence>
<name>A0AAU9C1C9_9GAMM</name>
<gene>
    <name evidence="15" type="ORF">MIT9_P0467</name>
</gene>
<keyword evidence="8 15" id="KW-0378">Hydrolase</keyword>
<protein>
    <recommendedName>
        <fullName evidence="5">Phosphoserine phosphatase</fullName>
        <ecNumber evidence="4">3.1.3.3</ecNumber>
    </recommendedName>
    <alternativeName>
        <fullName evidence="11">O-phosphoserine phosphohydrolase</fullName>
    </alternativeName>
</protein>
<evidence type="ECO:0000256" key="10">
    <source>
        <dbReference type="ARBA" id="ARBA00023299"/>
    </source>
</evidence>
<dbReference type="RefSeq" id="WP_317705837.1">
    <property type="nucleotide sequence ID" value="NZ_AP024714.1"/>
</dbReference>
<dbReference type="InterPro" id="IPR004469">
    <property type="entry name" value="PSP"/>
</dbReference>
<comment type="similarity">
    <text evidence="3">Belongs to the HAD-like hydrolase superfamily. SerB family.</text>
</comment>
<evidence type="ECO:0000256" key="13">
    <source>
        <dbReference type="ARBA" id="ARBA00048523"/>
    </source>
</evidence>
<dbReference type="CDD" id="cd07500">
    <property type="entry name" value="HAD_PSP"/>
    <property type="match status" value="1"/>
</dbReference>
<dbReference type="Gene3D" id="3.40.50.1000">
    <property type="entry name" value="HAD superfamily/HAD-like"/>
    <property type="match status" value="1"/>
</dbReference>
<dbReference type="AlphaFoldDB" id="A0AAU9C1C9"/>
<sequence>MHRTTLIHADTLTPDQRARLQSLGSLTPRGDHFLLRHRTPLDAEALASELGCDVNTLPTDFDPERVRLVVSDLDSTLIGIETIDELAAELGLKERVAAITERAMAGELDFTAALQERVALLEGLARERLEQVFETRMLPAIQPGARETLAWLKRRGITFAVVSGGFTFFLERLQRHLPIDDFRACRLEIRNGRLTGRVIPPVVDKHVKAAYVEELRRRLGLSPQQVVAVGDGANDVPMLRQAGLGIAYHGHPIARAHADVRIDRGDWHTLRQLLTP</sequence>
<dbReference type="SUPFAM" id="SSF56784">
    <property type="entry name" value="HAD-like"/>
    <property type="match status" value="1"/>
</dbReference>
<evidence type="ECO:0000256" key="12">
    <source>
        <dbReference type="ARBA" id="ARBA00048138"/>
    </source>
</evidence>
<feature type="active site" description="Proton donor" evidence="14">
    <location>
        <position position="74"/>
    </location>
</feature>
<evidence type="ECO:0000313" key="15">
    <source>
        <dbReference type="EMBL" id="BCX80889.1"/>
    </source>
</evidence>